<dbReference type="InterPro" id="IPR036890">
    <property type="entry name" value="HATPase_C_sf"/>
</dbReference>
<dbReference type="GO" id="GO:0000160">
    <property type="term" value="P:phosphorelay signal transduction system"/>
    <property type="evidence" value="ECO:0007669"/>
    <property type="project" value="UniProtKB-KW"/>
</dbReference>
<feature type="domain" description="Histidine kinase" evidence="9">
    <location>
        <begin position="1"/>
        <end position="56"/>
    </location>
</feature>
<dbReference type="InterPro" id="IPR005467">
    <property type="entry name" value="His_kinase_dom"/>
</dbReference>
<dbReference type="Gene3D" id="3.30.565.10">
    <property type="entry name" value="Histidine kinase-like ATPase, C-terminal domain"/>
    <property type="match status" value="1"/>
</dbReference>
<dbReference type="PRINTS" id="PR00344">
    <property type="entry name" value="BCTRLSENSOR"/>
</dbReference>
<dbReference type="Pfam" id="PF02518">
    <property type="entry name" value="HATPase_c"/>
    <property type="match status" value="1"/>
</dbReference>
<evidence type="ECO:0000256" key="3">
    <source>
        <dbReference type="ARBA" id="ARBA00022553"/>
    </source>
</evidence>
<dbReference type="PROSITE" id="PS50109">
    <property type="entry name" value="HIS_KIN"/>
    <property type="match status" value="1"/>
</dbReference>
<keyword evidence="8" id="KW-0902">Two-component regulatory system</keyword>
<sequence>MKDKIFEPFFTTKKQGEGIGLGLDICKKIIEKMGGKIEFESVPGRTKFSVWLKSASTENIF</sequence>
<keyword evidence="4" id="KW-0808">Transferase</keyword>
<dbReference type="PANTHER" id="PTHR43065">
    <property type="entry name" value="SENSOR HISTIDINE KINASE"/>
    <property type="match status" value="1"/>
</dbReference>
<proteinExistence type="predicted"/>
<evidence type="ECO:0000256" key="4">
    <source>
        <dbReference type="ARBA" id="ARBA00022679"/>
    </source>
</evidence>
<evidence type="ECO:0000256" key="7">
    <source>
        <dbReference type="ARBA" id="ARBA00022840"/>
    </source>
</evidence>
<accession>M6R9Q8</accession>
<dbReference type="EMBL" id="AHNZ02000570">
    <property type="protein sequence ID" value="EMO04867.1"/>
    <property type="molecule type" value="Genomic_DNA"/>
</dbReference>
<comment type="catalytic activity">
    <reaction evidence="1">
        <text>ATP + protein L-histidine = ADP + protein N-phospho-L-histidine.</text>
        <dbReference type="EC" id="2.7.13.3"/>
    </reaction>
</comment>
<keyword evidence="6" id="KW-0418">Kinase</keyword>
<dbReference type="GO" id="GO:0004673">
    <property type="term" value="F:protein histidine kinase activity"/>
    <property type="evidence" value="ECO:0007669"/>
    <property type="project" value="UniProtKB-EC"/>
</dbReference>
<evidence type="ECO:0000256" key="5">
    <source>
        <dbReference type="ARBA" id="ARBA00022741"/>
    </source>
</evidence>
<dbReference type="Proteomes" id="UP000012092">
    <property type="component" value="Unassembled WGS sequence"/>
</dbReference>
<dbReference type="AlphaFoldDB" id="M6R9Q8"/>
<evidence type="ECO:0000256" key="6">
    <source>
        <dbReference type="ARBA" id="ARBA00022777"/>
    </source>
</evidence>
<organism evidence="10 11">
    <name type="scientific">Leptospira interrogans serovar Icterohaemorrhagiae str. Verdun HP</name>
    <dbReference type="NCBI Taxonomy" id="1049910"/>
    <lineage>
        <taxon>Bacteria</taxon>
        <taxon>Pseudomonadati</taxon>
        <taxon>Spirochaetota</taxon>
        <taxon>Spirochaetia</taxon>
        <taxon>Leptospirales</taxon>
        <taxon>Leptospiraceae</taxon>
        <taxon>Leptospira</taxon>
    </lineage>
</organism>
<reference evidence="10 11" key="1">
    <citation type="submission" date="2013-01" db="EMBL/GenBank/DDBJ databases">
        <authorList>
            <person name="Harkins D.M."/>
            <person name="Durkin A.S."/>
            <person name="Brinkac L.M."/>
            <person name="Haft D.H."/>
            <person name="Selengut J.D."/>
            <person name="Sanka R."/>
            <person name="DePew J."/>
            <person name="Purushe J."/>
            <person name="Picardeau M."/>
            <person name="Werts C."/>
            <person name="Goarant C."/>
            <person name="Vinetz J.M."/>
            <person name="Sutton G.G."/>
            <person name="Nierman W.C."/>
            <person name="Fouts D.E."/>
        </authorList>
    </citation>
    <scope>NUCLEOTIDE SEQUENCE [LARGE SCALE GENOMIC DNA]</scope>
    <source>
        <strain evidence="10 11">Verdun HP</strain>
    </source>
</reference>
<evidence type="ECO:0000259" key="9">
    <source>
        <dbReference type="PROSITE" id="PS50109"/>
    </source>
</evidence>
<keyword evidence="5" id="KW-0547">Nucleotide-binding</keyword>
<evidence type="ECO:0000313" key="11">
    <source>
        <dbReference type="Proteomes" id="UP000012092"/>
    </source>
</evidence>
<dbReference type="InterPro" id="IPR003594">
    <property type="entry name" value="HATPase_dom"/>
</dbReference>
<evidence type="ECO:0000313" key="10">
    <source>
        <dbReference type="EMBL" id="EMO04867.1"/>
    </source>
</evidence>
<keyword evidence="7" id="KW-0067">ATP-binding</keyword>
<dbReference type="InterPro" id="IPR004358">
    <property type="entry name" value="Sig_transdc_His_kin-like_C"/>
</dbReference>
<protein>
    <recommendedName>
        <fullName evidence="2">histidine kinase</fullName>
        <ecNumber evidence="2">2.7.13.3</ecNumber>
    </recommendedName>
</protein>
<dbReference type="PANTHER" id="PTHR43065:SF10">
    <property type="entry name" value="PEROXIDE STRESS-ACTIVATED HISTIDINE KINASE MAK3"/>
    <property type="match status" value="1"/>
</dbReference>
<dbReference type="EC" id="2.7.13.3" evidence="2"/>
<evidence type="ECO:0000256" key="8">
    <source>
        <dbReference type="ARBA" id="ARBA00023012"/>
    </source>
</evidence>
<name>M6R9Q8_LEPIR</name>
<dbReference type="GO" id="GO:0005524">
    <property type="term" value="F:ATP binding"/>
    <property type="evidence" value="ECO:0007669"/>
    <property type="project" value="UniProtKB-KW"/>
</dbReference>
<evidence type="ECO:0000256" key="1">
    <source>
        <dbReference type="ARBA" id="ARBA00000085"/>
    </source>
</evidence>
<keyword evidence="3" id="KW-0597">Phosphoprotein</keyword>
<gene>
    <name evidence="10" type="ORF">LEP1GSC116_3096</name>
</gene>
<comment type="caution">
    <text evidence="10">The sequence shown here is derived from an EMBL/GenBank/DDBJ whole genome shotgun (WGS) entry which is preliminary data.</text>
</comment>
<evidence type="ECO:0000256" key="2">
    <source>
        <dbReference type="ARBA" id="ARBA00012438"/>
    </source>
</evidence>
<dbReference type="SUPFAM" id="SSF55874">
    <property type="entry name" value="ATPase domain of HSP90 chaperone/DNA topoisomerase II/histidine kinase"/>
    <property type="match status" value="1"/>
</dbReference>